<dbReference type="PRINTS" id="PR01438">
    <property type="entry name" value="UNVRSLSTRESS"/>
</dbReference>
<feature type="domain" description="UspA" evidence="2">
    <location>
        <begin position="3"/>
        <end position="141"/>
    </location>
</feature>
<dbReference type="Pfam" id="PF00582">
    <property type="entry name" value="Usp"/>
    <property type="match status" value="1"/>
</dbReference>
<dbReference type="InterPro" id="IPR006015">
    <property type="entry name" value="Universal_stress_UspA"/>
</dbReference>
<accession>A0ABW1WH53</accession>
<sequence>MLFSKILVSYDDSELSKKALEKAVDLARLDESTDLDVLHVVTIPTNQFIVGDVYREVRNSTLKYGHEVVGRAEKLLNELPNATHTFVKEGQPVRTILDFASDHGYDLIVIGSRGLSGVKEFLGSVSHGVVQRSKVPVLIIK</sequence>
<dbReference type="PANTHER" id="PTHR46268:SF6">
    <property type="entry name" value="UNIVERSAL STRESS PROTEIN UP12"/>
    <property type="match status" value="1"/>
</dbReference>
<dbReference type="Gene3D" id="3.40.50.620">
    <property type="entry name" value="HUPs"/>
    <property type="match status" value="1"/>
</dbReference>
<evidence type="ECO:0000259" key="2">
    <source>
        <dbReference type="Pfam" id="PF00582"/>
    </source>
</evidence>
<dbReference type="InterPro" id="IPR006016">
    <property type="entry name" value="UspA"/>
</dbReference>
<dbReference type="CDD" id="cd00293">
    <property type="entry name" value="USP-like"/>
    <property type="match status" value="1"/>
</dbReference>
<evidence type="ECO:0000313" key="4">
    <source>
        <dbReference type="Proteomes" id="UP001596267"/>
    </source>
</evidence>
<comment type="similarity">
    <text evidence="1">Belongs to the universal stress protein A family.</text>
</comment>
<name>A0ABW1WH53_9BACL</name>
<keyword evidence="4" id="KW-1185">Reference proteome</keyword>
<dbReference type="Proteomes" id="UP001596267">
    <property type="component" value="Unassembled WGS sequence"/>
</dbReference>
<dbReference type="PANTHER" id="PTHR46268">
    <property type="entry name" value="STRESS RESPONSE PROTEIN NHAX"/>
    <property type="match status" value="1"/>
</dbReference>
<dbReference type="RefSeq" id="WP_253077361.1">
    <property type="nucleotide sequence ID" value="NZ_JAMXWN010000020.1"/>
</dbReference>
<organism evidence="3 4">
    <name type="scientific">Sporolactobacillus kofuensis</name>
    <dbReference type="NCBI Taxonomy" id="269672"/>
    <lineage>
        <taxon>Bacteria</taxon>
        <taxon>Bacillati</taxon>
        <taxon>Bacillota</taxon>
        <taxon>Bacilli</taxon>
        <taxon>Bacillales</taxon>
        <taxon>Sporolactobacillaceae</taxon>
        <taxon>Sporolactobacillus</taxon>
    </lineage>
</organism>
<comment type="caution">
    <text evidence="3">The sequence shown here is derived from an EMBL/GenBank/DDBJ whole genome shotgun (WGS) entry which is preliminary data.</text>
</comment>
<protein>
    <submittedName>
        <fullName evidence="3">Universal stress protein</fullName>
    </submittedName>
</protein>
<reference evidence="4" key="1">
    <citation type="journal article" date="2019" name="Int. J. Syst. Evol. Microbiol.">
        <title>The Global Catalogue of Microorganisms (GCM) 10K type strain sequencing project: providing services to taxonomists for standard genome sequencing and annotation.</title>
        <authorList>
            <consortium name="The Broad Institute Genomics Platform"/>
            <consortium name="The Broad Institute Genome Sequencing Center for Infectious Disease"/>
            <person name="Wu L."/>
            <person name="Ma J."/>
        </authorList>
    </citation>
    <scope>NUCLEOTIDE SEQUENCE [LARGE SCALE GENOMIC DNA]</scope>
    <source>
        <strain evidence="4">CCUG 42001</strain>
    </source>
</reference>
<dbReference type="SUPFAM" id="SSF52402">
    <property type="entry name" value="Adenine nucleotide alpha hydrolases-like"/>
    <property type="match status" value="1"/>
</dbReference>
<evidence type="ECO:0000313" key="3">
    <source>
        <dbReference type="EMBL" id="MFC6387568.1"/>
    </source>
</evidence>
<gene>
    <name evidence="3" type="ORF">ACFP7A_13275</name>
</gene>
<dbReference type="InterPro" id="IPR014729">
    <property type="entry name" value="Rossmann-like_a/b/a_fold"/>
</dbReference>
<dbReference type="EMBL" id="JBHSTQ010000018">
    <property type="protein sequence ID" value="MFC6387568.1"/>
    <property type="molecule type" value="Genomic_DNA"/>
</dbReference>
<proteinExistence type="inferred from homology"/>
<evidence type="ECO:0000256" key="1">
    <source>
        <dbReference type="ARBA" id="ARBA00008791"/>
    </source>
</evidence>